<reference evidence="1 2" key="1">
    <citation type="journal article" date="2019" name="Commun. Biol.">
        <title>The bagworm genome reveals a unique fibroin gene that provides high tensile strength.</title>
        <authorList>
            <person name="Kono N."/>
            <person name="Nakamura H."/>
            <person name="Ohtoshi R."/>
            <person name="Tomita M."/>
            <person name="Numata K."/>
            <person name="Arakawa K."/>
        </authorList>
    </citation>
    <scope>NUCLEOTIDE SEQUENCE [LARGE SCALE GENOMIC DNA]</scope>
</reference>
<sequence length="134" mass="14962">MSDNERPQRAIFKVMLFLPFKFRTPDPYLGSNVLTAPQPLEPTALVTLPARQLMYQLLVRTSSNRISADFVSPASHQSSARAFGSCHKNNVNVLLGEKKLCDLMRTYGAPDGRRRSDSRRVVSEELSYGGAIFS</sequence>
<dbReference type="EMBL" id="BGZK01000065">
    <property type="protein sequence ID" value="GBP14604.1"/>
    <property type="molecule type" value="Genomic_DNA"/>
</dbReference>
<protein>
    <submittedName>
        <fullName evidence="1">Uncharacterized protein</fullName>
    </submittedName>
</protein>
<proteinExistence type="predicted"/>
<organism evidence="1 2">
    <name type="scientific">Eumeta variegata</name>
    <name type="common">Bagworm moth</name>
    <name type="synonym">Eumeta japonica</name>
    <dbReference type="NCBI Taxonomy" id="151549"/>
    <lineage>
        <taxon>Eukaryota</taxon>
        <taxon>Metazoa</taxon>
        <taxon>Ecdysozoa</taxon>
        <taxon>Arthropoda</taxon>
        <taxon>Hexapoda</taxon>
        <taxon>Insecta</taxon>
        <taxon>Pterygota</taxon>
        <taxon>Neoptera</taxon>
        <taxon>Endopterygota</taxon>
        <taxon>Lepidoptera</taxon>
        <taxon>Glossata</taxon>
        <taxon>Ditrysia</taxon>
        <taxon>Tineoidea</taxon>
        <taxon>Psychidae</taxon>
        <taxon>Oiketicinae</taxon>
        <taxon>Eumeta</taxon>
    </lineage>
</organism>
<comment type="caution">
    <text evidence="1">The sequence shown here is derived from an EMBL/GenBank/DDBJ whole genome shotgun (WGS) entry which is preliminary data.</text>
</comment>
<keyword evidence="2" id="KW-1185">Reference proteome</keyword>
<name>A0A4C1TKM6_EUMVA</name>
<evidence type="ECO:0000313" key="1">
    <source>
        <dbReference type="EMBL" id="GBP14604.1"/>
    </source>
</evidence>
<dbReference type="Proteomes" id="UP000299102">
    <property type="component" value="Unassembled WGS sequence"/>
</dbReference>
<evidence type="ECO:0000313" key="2">
    <source>
        <dbReference type="Proteomes" id="UP000299102"/>
    </source>
</evidence>
<gene>
    <name evidence="1" type="ORF">EVAR_93478_1</name>
</gene>
<accession>A0A4C1TKM6</accession>
<dbReference type="AlphaFoldDB" id="A0A4C1TKM6"/>